<proteinExistence type="predicted"/>
<evidence type="ECO:0000313" key="1">
    <source>
        <dbReference type="EMBL" id="MEJ5864689.1"/>
    </source>
</evidence>
<name>A0ABU8QVM2_9PSED</name>
<dbReference type="Proteomes" id="UP001380290">
    <property type="component" value="Unassembled WGS sequence"/>
</dbReference>
<evidence type="ECO:0000313" key="2">
    <source>
        <dbReference type="Proteomes" id="UP001380290"/>
    </source>
</evidence>
<dbReference type="EMBL" id="JBBHLC010000047">
    <property type="protein sequence ID" value="MEJ5864689.1"/>
    <property type="molecule type" value="Genomic_DNA"/>
</dbReference>
<gene>
    <name evidence="1" type="ORF">V7S98_15810</name>
</gene>
<dbReference type="RefSeq" id="WP_339599854.1">
    <property type="nucleotide sequence ID" value="NZ_JBBHLC010000047.1"/>
</dbReference>
<evidence type="ECO:0008006" key="3">
    <source>
        <dbReference type="Google" id="ProtNLM"/>
    </source>
</evidence>
<keyword evidence="2" id="KW-1185">Reference proteome</keyword>
<sequence length="100" mass="11087">MTHKNAVLELALFTVKPGYEARMPALRSGLREALKGFEGLIEFAGFSPLEQGRAFADLAWWADIASAQRVAEAFEQGDPRFAPYAEAIESLMFMGHLQPE</sequence>
<dbReference type="SUPFAM" id="SSF54909">
    <property type="entry name" value="Dimeric alpha+beta barrel"/>
    <property type="match status" value="1"/>
</dbReference>
<accession>A0ABU8QVM2</accession>
<protein>
    <recommendedName>
        <fullName evidence="3">Antibiotic biosynthesis monooxygenase</fullName>
    </recommendedName>
</protein>
<reference evidence="1 2" key="1">
    <citation type="submission" date="2024-02" db="EMBL/GenBank/DDBJ databases">
        <title>Identification of pathogenicity and growth-promoting function of Pseudomonas putida variant.</title>
        <authorList>
            <person name="Sun J."/>
        </authorList>
    </citation>
    <scope>NUCLEOTIDE SEQUENCE [LARGE SCALE GENOMIC DNA]</scope>
    <source>
        <strain evidence="1 2">A03</strain>
    </source>
</reference>
<organism evidence="1 2">
    <name type="scientific">Pseudomonas farsensis</name>
    <dbReference type="NCBI Taxonomy" id="2745492"/>
    <lineage>
        <taxon>Bacteria</taxon>
        <taxon>Pseudomonadati</taxon>
        <taxon>Pseudomonadota</taxon>
        <taxon>Gammaproteobacteria</taxon>
        <taxon>Pseudomonadales</taxon>
        <taxon>Pseudomonadaceae</taxon>
        <taxon>Pseudomonas</taxon>
    </lineage>
</organism>
<comment type="caution">
    <text evidence="1">The sequence shown here is derived from an EMBL/GenBank/DDBJ whole genome shotgun (WGS) entry which is preliminary data.</text>
</comment>
<dbReference type="InterPro" id="IPR011008">
    <property type="entry name" value="Dimeric_a/b-barrel"/>
</dbReference>